<evidence type="ECO:0000313" key="1">
    <source>
        <dbReference type="EMBL" id="QEG37472.1"/>
    </source>
</evidence>
<accession>A0A5B9QIF3</accession>
<dbReference type="InterPro" id="IPR024486">
    <property type="entry name" value="DUF2617"/>
</dbReference>
<dbReference type="EMBL" id="CP042913">
    <property type="protein sequence ID" value="QEG37472.1"/>
    <property type="molecule type" value="Genomic_DNA"/>
</dbReference>
<dbReference type="KEGG" id="bgok:Pr1d_48180"/>
<sequence length="232" mass="26791">MILNLRLTHSRFVNTEFGGTWPTKFFPLRWLQSTTIIKESFDSHSSFYQVSINVLSVRPKVAELVCQLYGRSLHPELFDIHQTQCYERGQYKATVRITSTGHLVTWQIGDLLLTEVTTSAHAELPQKRRLMSNRIRASREDYLQCNGGIRYDLAFSLEATNAEKMRHYQNELSLQSTRQGILQRFEASGRFEAGALSYVNVEARDKLFRVQAFHTFPDDAAVVRIQSKFQLP</sequence>
<dbReference type="Proteomes" id="UP000323917">
    <property type="component" value="Chromosome"/>
</dbReference>
<evidence type="ECO:0000313" key="2">
    <source>
        <dbReference type="Proteomes" id="UP000323917"/>
    </source>
</evidence>
<protein>
    <recommendedName>
        <fullName evidence="3">DUF2617 domain-containing protein</fullName>
    </recommendedName>
</protein>
<keyword evidence="2" id="KW-1185">Reference proteome</keyword>
<reference evidence="1 2" key="1">
    <citation type="submission" date="2019-08" db="EMBL/GenBank/DDBJ databases">
        <title>Deep-cultivation of Planctomycetes and their phenomic and genomic characterization uncovers novel biology.</title>
        <authorList>
            <person name="Wiegand S."/>
            <person name="Jogler M."/>
            <person name="Boedeker C."/>
            <person name="Pinto D."/>
            <person name="Vollmers J."/>
            <person name="Rivas-Marin E."/>
            <person name="Kohn T."/>
            <person name="Peeters S.H."/>
            <person name="Heuer A."/>
            <person name="Rast P."/>
            <person name="Oberbeckmann S."/>
            <person name="Bunk B."/>
            <person name="Jeske O."/>
            <person name="Meyerdierks A."/>
            <person name="Storesund J.E."/>
            <person name="Kallscheuer N."/>
            <person name="Luecker S."/>
            <person name="Lage O.M."/>
            <person name="Pohl T."/>
            <person name="Merkel B.J."/>
            <person name="Hornburger P."/>
            <person name="Mueller R.-W."/>
            <person name="Bruemmer F."/>
            <person name="Labrenz M."/>
            <person name="Spormann A.M."/>
            <person name="Op den Camp H."/>
            <person name="Overmann J."/>
            <person name="Amann R."/>
            <person name="Jetten M.S.M."/>
            <person name="Mascher T."/>
            <person name="Medema M.H."/>
            <person name="Devos D.P."/>
            <person name="Kaster A.-K."/>
            <person name="Ovreas L."/>
            <person name="Rohde M."/>
            <person name="Galperin M.Y."/>
            <person name="Jogler C."/>
        </authorList>
    </citation>
    <scope>NUCLEOTIDE SEQUENCE [LARGE SCALE GENOMIC DNA]</scope>
    <source>
        <strain evidence="1 2">Pr1d</strain>
    </source>
</reference>
<dbReference type="AlphaFoldDB" id="A0A5B9QIF3"/>
<dbReference type="Pfam" id="PF10936">
    <property type="entry name" value="DUF2617"/>
    <property type="match status" value="1"/>
</dbReference>
<organism evidence="1 2">
    <name type="scientific">Bythopirellula goksoeyrii</name>
    <dbReference type="NCBI Taxonomy" id="1400387"/>
    <lineage>
        <taxon>Bacteria</taxon>
        <taxon>Pseudomonadati</taxon>
        <taxon>Planctomycetota</taxon>
        <taxon>Planctomycetia</taxon>
        <taxon>Pirellulales</taxon>
        <taxon>Lacipirellulaceae</taxon>
        <taxon>Bythopirellula</taxon>
    </lineage>
</organism>
<name>A0A5B9QIF3_9BACT</name>
<gene>
    <name evidence="1" type="ORF">Pr1d_48180</name>
</gene>
<evidence type="ECO:0008006" key="3">
    <source>
        <dbReference type="Google" id="ProtNLM"/>
    </source>
</evidence>
<proteinExistence type="predicted"/>